<sequence length="76" mass="7977">MTSNTKIILGMLAAAAAGAAVGVLLAPEKGSELRRKIKTGIDEVMEDVAELLAVGKEEMKNMYAGAEQEAEARVES</sequence>
<dbReference type="STRING" id="550983.A4R26_03115"/>
<reference evidence="3" key="1">
    <citation type="submission" date="2016-04" db="EMBL/GenBank/DDBJ databases">
        <authorList>
            <person name="Chen L."/>
            <person name="Zhuang W."/>
            <person name="Wang G."/>
        </authorList>
    </citation>
    <scope>NUCLEOTIDE SEQUENCE [LARGE SCALE GENOMIC DNA]</scope>
    <source>
        <strain evidence="3">208</strain>
    </source>
</reference>
<protein>
    <recommendedName>
        <fullName evidence="4">Gas vesicle protein</fullName>
    </recommendedName>
</protein>
<dbReference type="Proteomes" id="UP000192276">
    <property type="component" value="Unassembled WGS sequence"/>
</dbReference>
<keyword evidence="3" id="KW-1185">Reference proteome</keyword>
<feature type="chain" id="PRO_5012303085" description="Gas vesicle protein" evidence="1">
    <location>
        <begin position="20"/>
        <end position="76"/>
    </location>
</feature>
<proteinExistence type="predicted"/>
<dbReference type="OrthoDB" id="680025at2"/>
<dbReference type="EMBL" id="LWBP01000188">
    <property type="protein sequence ID" value="OQP58679.1"/>
    <property type="molecule type" value="Genomic_DNA"/>
</dbReference>
<comment type="caution">
    <text evidence="2">The sequence shown here is derived from an EMBL/GenBank/DDBJ whole genome shotgun (WGS) entry which is preliminary data.</text>
</comment>
<feature type="signal peptide" evidence="1">
    <location>
        <begin position="1"/>
        <end position="19"/>
    </location>
</feature>
<evidence type="ECO:0008006" key="4">
    <source>
        <dbReference type="Google" id="ProtNLM"/>
    </source>
</evidence>
<dbReference type="InterPro" id="IPR024623">
    <property type="entry name" value="YtxH"/>
</dbReference>
<name>A0A1V9FJZ1_9BACT</name>
<dbReference type="AlphaFoldDB" id="A0A1V9FJZ1"/>
<dbReference type="Pfam" id="PF12732">
    <property type="entry name" value="YtxH"/>
    <property type="match status" value="1"/>
</dbReference>
<gene>
    <name evidence="2" type="ORF">A4R26_03115</name>
</gene>
<accession>A0A1V9FJZ1</accession>
<evidence type="ECO:0000313" key="3">
    <source>
        <dbReference type="Proteomes" id="UP000192276"/>
    </source>
</evidence>
<organism evidence="2 3">
    <name type="scientific">Niastella populi</name>
    <dbReference type="NCBI Taxonomy" id="550983"/>
    <lineage>
        <taxon>Bacteria</taxon>
        <taxon>Pseudomonadati</taxon>
        <taxon>Bacteroidota</taxon>
        <taxon>Chitinophagia</taxon>
        <taxon>Chitinophagales</taxon>
        <taxon>Chitinophagaceae</taxon>
        <taxon>Niastella</taxon>
    </lineage>
</organism>
<keyword evidence="1" id="KW-0732">Signal</keyword>
<evidence type="ECO:0000256" key="1">
    <source>
        <dbReference type="SAM" id="SignalP"/>
    </source>
</evidence>
<evidence type="ECO:0000313" key="2">
    <source>
        <dbReference type="EMBL" id="OQP58679.1"/>
    </source>
</evidence>